<evidence type="ECO:0000256" key="1">
    <source>
        <dbReference type="ARBA" id="ARBA00012493"/>
    </source>
</evidence>
<dbReference type="GO" id="GO:0004519">
    <property type="term" value="F:endonuclease activity"/>
    <property type="evidence" value="ECO:0007669"/>
    <property type="project" value="UniProtKB-KW"/>
</dbReference>
<dbReference type="GO" id="GO:0008270">
    <property type="term" value="F:zinc ion binding"/>
    <property type="evidence" value="ECO:0007669"/>
    <property type="project" value="UniProtKB-KW"/>
</dbReference>
<evidence type="ECO:0000256" key="7">
    <source>
        <dbReference type="ARBA" id="ARBA00022750"/>
    </source>
</evidence>
<feature type="compositionally biased region" description="Low complexity" evidence="17">
    <location>
        <begin position="139"/>
        <end position="148"/>
    </location>
</feature>
<reference evidence="21" key="1">
    <citation type="journal article" date="2005" name="Nature">
        <title>The map-based sequence of the rice genome.</title>
        <authorList>
            <consortium name="International rice genome sequencing project (IRGSP)"/>
            <person name="Matsumoto T."/>
            <person name="Wu J."/>
            <person name="Kanamori H."/>
            <person name="Katayose Y."/>
            <person name="Fujisawa M."/>
            <person name="Namiki N."/>
            <person name="Mizuno H."/>
            <person name="Yamamoto K."/>
            <person name="Antonio B.A."/>
            <person name="Baba T."/>
            <person name="Sakata K."/>
            <person name="Nagamura Y."/>
            <person name="Aoki H."/>
            <person name="Arikawa K."/>
            <person name="Arita K."/>
            <person name="Bito T."/>
            <person name="Chiden Y."/>
            <person name="Fujitsuka N."/>
            <person name="Fukunaka R."/>
            <person name="Hamada M."/>
            <person name="Harada C."/>
            <person name="Hayashi A."/>
            <person name="Hijishita S."/>
            <person name="Honda M."/>
            <person name="Hosokawa S."/>
            <person name="Ichikawa Y."/>
            <person name="Idonuma A."/>
            <person name="Iijima M."/>
            <person name="Ikeda M."/>
            <person name="Ikeno M."/>
            <person name="Ito K."/>
            <person name="Ito S."/>
            <person name="Ito T."/>
            <person name="Ito Y."/>
            <person name="Ito Y."/>
            <person name="Iwabuchi A."/>
            <person name="Kamiya K."/>
            <person name="Karasawa W."/>
            <person name="Kurita K."/>
            <person name="Katagiri S."/>
            <person name="Kikuta A."/>
            <person name="Kobayashi H."/>
            <person name="Kobayashi N."/>
            <person name="Machita K."/>
            <person name="Maehara T."/>
            <person name="Masukawa M."/>
            <person name="Mizubayashi T."/>
            <person name="Mukai Y."/>
            <person name="Nagasaki H."/>
            <person name="Nagata Y."/>
            <person name="Naito S."/>
            <person name="Nakashima M."/>
            <person name="Nakama Y."/>
            <person name="Nakamichi Y."/>
            <person name="Nakamura M."/>
            <person name="Meguro A."/>
            <person name="Negishi M."/>
            <person name="Ohta I."/>
            <person name="Ohta T."/>
            <person name="Okamoto M."/>
            <person name="Ono N."/>
            <person name="Saji S."/>
            <person name="Sakaguchi M."/>
            <person name="Sakai K."/>
            <person name="Shibata M."/>
            <person name="Shimokawa T."/>
            <person name="Song J."/>
            <person name="Takazaki Y."/>
            <person name="Terasawa K."/>
            <person name="Tsugane M."/>
            <person name="Tsuji K."/>
            <person name="Ueda S."/>
            <person name="Waki K."/>
            <person name="Yamagata H."/>
            <person name="Yamamoto M."/>
            <person name="Yamamoto S."/>
            <person name="Yamane H."/>
            <person name="Yoshiki S."/>
            <person name="Yoshihara R."/>
            <person name="Yukawa K."/>
            <person name="Zhong H."/>
            <person name="Yano M."/>
            <person name="Yuan Q."/>
            <person name="Ouyang S."/>
            <person name="Liu J."/>
            <person name="Jones K.M."/>
            <person name="Gansberger K."/>
            <person name="Moffat K."/>
            <person name="Hill J."/>
            <person name="Bera J."/>
            <person name="Fadrosh D."/>
            <person name="Jin S."/>
            <person name="Johri S."/>
            <person name="Kim M."/>
            <person name="Overton L."/>
            <person name="Reardon M."/>
            <person name="Tsitrin T."/>
            <person name="Vuong H."/>
            <person name="Weaver B."/>
            <person name="Ciecko A."/>
            <person name="Tallon L."/>
            <person name="Jackson J."/>
            <person name="Pai G."/>
            <person name="Aken S.V."/>
            <person name="Utterback T."/>
            <person name="Reidmuller S."/>
            <person name="Feldblyum T."/>
            <person name="Hsiao J."/>
            <person name="Zismann V."/>
            <person name="Iobst S."/>
            <person name="de Vazeille A.R."/>
            <person name="Buell C.R."/>
            <person name="Ying K."/>
            <person name="Li Y."/>
            <person name="Lu T."/>
            <person name="Huang Y."/>
            <person name="Zhao Q."/>
            <person name="Feng Q."/>
            <person name="Zhang L."/>
            <person name="Zhu J."/>
            <person name="Weng Q."/>
            <person name="Mu J."/>
            <person name="Lu Y."/>
            <person name="Fan D."/>
            <person name="Liu Y."/>
            <person name="Guan J."/>
            <person name="Zhang Y."/>
            <person name="Yu S."/>
            <person name="Liu X."/>
            <person name="Zhang Y."/>
            <person name="Hong G."/>
            <person name="Han B."/>
            <person name="Choisne N."/>
            <person name="Demange N."/>
            <person name="Orjeda G."/>
            <person name="Samain S."/>
            <person name="Cattolico L."/>
            <person name="Pelletier E."/>
            <person name="Couloux A."/>
            <person name="Segurens B."/>
            <person name="Wincker P."/>
            <person name="D'Hont A."/>
            <person name="Scarpelli C."/>
            <person name="Weissenbach J."/>
            <person name="Salanoubat M."/>
            <person name="Quetier F."/>
            <person name="Yu Y."/>
            <person name="Kim H.R."/>
            <person name="Rambo T."/>
            <person name="Currie J."/>
            <person name="Collura K."/>
            <person name="Luo M."/>
            <person name="Yang T."/>
            <person name="Ammiraju J.S.S."/>
            <person name="Engler F."/>
            <person name="Soderlund C."/>
            <person name="Wing R.A."/>
            <person name="Palmer L.E."/>
            <person name="de la Bastide M."/>
            <person name="Spiegel L."/>
            <person name="Nascimento L."/>
            <person name="Zutavern T."/>
            <person name="O'Shaughnessy A."/>
            <person name="Dike S."/>
            <person name="Dedhia N."/>
            <person name="Preston R."/>
            <person name="Balija V."/>
            <person name="McCombie W.R."/>
            <person name="Chow T."/>
            <person name="Chen H."/>
            <person name="Chung M."/>
            <person name="Chen C."/>
            <person name="Shaw J."/>
            <person name="Wu H."/>
            <person name="Hsiao K."/>
            <person name="Chao Y."/>
            <person name="Chu M."/>
            <person name="Cheng C."/>
            <person name="Hour A."/>
            <person name="Lee P."/>
            <person name="Lin S."/>
            <person name="Lin Y."/>
            <person name="Liou J."/>
            <person name="Liu S."/>
            <person name="Hsing Y."/>
            <person name="Raghuvanshi S."/>
            <person name="Mohanty A."/>
            <person name="Bharti A.K."/>
            <person name="Gaur A."/>
            <person name="Gupta V."/>
            <person name="Kumar D."/>
            <person name="Ravi V."/>
            <person name="Vij S."/>
            <person name="Kapur A."/>
            <person name="Khurana P."/>
            <person name="Khurana P."/>
            <person name="Khurana J.P."/>
            <person name="Tyagi A.K."/>
            <person name="Gaikwad K."/>
            <person name="Singh A."/>
            <person name="Dalal V."/>
            <person name="Srivastava S."/>
            <person name="Dixit A."/>
            <person name="Pal A.K."/>
            <person name="Ghazi I.A."/>
            <person name="Yadav M."/>
            <person name="Pandit A."/>
            <person name="Bhargava A."/>
            <person name="Sureshbabu K."/>
            <person name="Batra K."/>
            <person name="Sharma T.R."/>
            <person name="Mohapatra T."/>
            <person name="Singh N.K."/>
            <person name="Messing J."/>
            <person name="Nelson A.B."/>
            <person name="Fuks G."/>
            <person name="Kavchok S."/>
            <person name="Keizer G."/>
            <person name="Linton E."/>
            <person name="Llaca V."/>
            <person name="Song R."/>
            <person name="Tanyolac B."/>
            <person name="Young S."/>
            <person name="Ho-Il K."/>
            <person name="Hahn J.H."/>
            <person name="Sangsakoo G."/>
            <person name="Vanavichit A."/>
            <person name="de Mattos Luiz.A.T."/>
            <person name="Zimmer P.D."/>
            <person name="Malone G."/>
            <person name="Dellagostin O."/>
            <person name="de Oliveira A.C."/>
            <person name="Bevan M."/>
            <person name="Bancroft I."/>
            <person name="Minx P."/>
            <person name="Cordum H."/>
            <person name="Wilson R."/>
            <person name="Cheng Z."/>
            <person name="Jin W."/>
            <person name="Jiang J."/>
            <person name="Leong S.A."/>
            <person name="Iwama H."/>
            <person name="Gojobori T."/>
            <person name="Itoh T."/>
            <person name="Niimura Y."/>
            <person name="Fujii Y."/>
            <person name="Habara T."/>
            <person name="Sakai H."/>
            <person name="Sato Y."/>
            <person name="Wilson G."/>
            <person name="Kumar K."/>
            <person name="McCouch S."/>
            <person name="Juretic N."/>
            <person name="Hoen D."/>
            <person name="Wright S."/>
            <person name="Bruskiewich R."/>
            <person name="Bureau T."/>
            <person name="Miyao A."/>
            <person name="Hirochika H."/>
            <person name="Nishikawa T."/>
            <person name="Kadowaki K."/>
            <person name="Sugiura M."/>
            <person name="Burr B."/>
            <person name="Sasaki T."/>
        </authorList>
    </citation>
    <scope>NUCLEOTIDE SEQUENCE [LARGE SCALE GENOMIC DNA]</scope>
    <source>
        <strain evidence="21">cv. Nipponbare</strain>
    </source>
</reference>
<dbReference type="InterPro" id="IPR043128">
    <property type="entry name" value="Rev_trsase/Diguanyl_cyclase"/>
</dbReference>
<keyword evidence="2" id="KW-0645">Protease</keyword>
<evidence type="ECO:0000256" key="14">
    <source>
        <dbReference type="ARBA" id="ARBA00023125"/>
    </source>
</evidence>
<gene>
    <name evidence="20" type="ordered locus">LOC_Os11g20150</name>
</gene>
<evidence type="ECO:0000256" key="6">
    <source>
        <dbReference type="ARBA" id="ARBA00022723"/>
    </source>
</evidence>
<dbReference type="Pfam" id="PF17921">
    <property type="entry name" value="Integrase_H2C2"/>
    <property type="match status" value="1"/>
</dbReference>
<keyword evidence="5" id="KW-0540">Nuclease</keyword>
<feature type="region of interest" description="Disordered" evidence="17">
    <location>
        <begin position="398"/>
        <end position="423"/>
    </location>
</feature>
<dbReference type="InterPro" id="IPR050951">
    <property type="entry name" value="Retrovirus_Pol_polyprotein"/>
</dbReference>
<dbReference type="Proteomes" id="UP000000763">
    <property type="component" value="Chromosome 11"/>
</dbReference>
<evidence type="ECO:0000259" key="18">
    <source>
        <dbReference type="PROSITE" id="PS50158"/>
    </source>
</evidence>
<dbReference type="Pfam" id="PF03732">
    <property type="entry name" value="Retrotrans_gag"/>
    <property type="match status" value="1"/>
</dbReference>
<dbReference type="InterPro" id="IPR041373">
    <property type="entry name" value="RT_RNaseH"/>
</dbReference>
<dbReference type="Pfam" id="PF00078">
    <property type="entry name" value="RVT_1"/>
    <property type="match status" value="2"/>
</dbReference>
<evidence type="ECO:0000313" key="20">
    <source>
        <dbReference type="EMBL" id="AAX96525.1"/>
    </source>
</evidence>
<dbReference type="InterPro" id="IPR036875">
    <property type="entry name" value="Znf_CCHC_sf"/>
</dbReference>
<dbReference type="Gene3D" id="3.30.420.10">
    <property type="entry name" value="Ribonuclease H-like superfamily/Ribonuclease H"/>
    <property type="match status" value="1"/>
</dbReference>
<evidence type="ECO:0000256" key="10">
    <source>
        <dbReference type="ARBA" id="ARBA00022842"/>
    </source>
</evidence>
<dbReference type="Gene3D" id="3.10.10.10">
    <property type="entry name" value="HIV Type 1 Reverse Transcriptase, subunit A, domain 1"/>
    <property type="match status" value="1"/>
</dbReference>
<feature type="region of interest" description="Disordered" evidence="17">
    <location>
        <begin position="122"/>
        <end position="158"/>
    </location>
</feature>
<dbReference type="GO" id="GO:0003677">
    <property type="term" value="F:DNA binding"/>
    <property type="evidence" value="ECO:0007669"/>
    <property type="project" value="UniProtKB-KW"/>
</dbReference>
<dbReference type="InterPro" id="IPR043502">
    <property type="entry name" value="DNA/RNA_pol_sf"/>
</dbReference>
<proteinExistence type="predicted"/>
<dbReference type="Gene3D" id="2.40.70.10">
    <property type="entry name" value="Acid Proteases"/>
    <property type="match status" value="1"/>
</dbReference>
<evidence type="ECO:0000259" key="19">
    <source>
        <dbReference type="PROSITE" id="PS50994"/>
    </source>
</evidence>
<evidence type="ECO:0000256" key="16">
    <source>
        <dbReference type="PROSITE-ProRule" id="PRU00047"/>
    </source>
</evidence>
<keyword evidence="11" id="KW-0229">DNA integration</keyword>
<evidence type="ECO:0000256" key="12">
    <source>
        <dbReference type="ARBA" id="ARBA00022918"/>
    </source>
</evidence>
<dbReference type="Gene3D" id="3.30.70.270">
    <property type="match status" value="2"/>
</dbReference>
<dbReference type="CDD" id="cd01647">
    <property type="entry name" value="RT_LTR"/>
    <property type="match status" value="1"/>
</dbReference>
<dbReference type="SUPFAM" id="SSF50630">
    <property type="entry name" value="Acid proteases"/>
    <property type="match status" value="1"/>
</dbReference>
<dbReference type="GO" id="GO:0003964">
    <property type="term" value="F:RNA-directed DNA polymerase activity"/>
    <property type="evidence" value="ECO:0007669"/>
    <property type="project" value="UniProtKB-KW"/>
</dbReference>
<dbReference type="FunFam" id="3.30.70.270:FF:000003">
    <property type="entry name" value="Transposon Ty3-G Gag-Pol polyprotein"/>
    <property type="match status" value="1"/>
</dbReference>
<dbReference type="SUPFAM" id="SSF57756">
    <property type="entry name" value="Retrovirus zinc finger-like domains"/>
    <property type="match status" value="1"/>
</dbReference>
<evidence type="ECO:0000256" key="11">
    <source>
        <dbReference type="ARBA" id="ARBA00022908"/>
    </source>
</evidence>
<dbReference type="InterPro" id="IPR021109">
    <property type="entry name" value="Peptidase_aspartic_dom_sf"/>
</dbReference>
<evidence type="ECO:0000256" key="5">
    <source>
        <dbReference type="ARBA" id="ARBA00022722"/>
    </source>
</evidence>
<dbReference type="InterPro" id="IPR000477">
    <property type="entry name" value="RT_dom"/>
</dbReference>
<keyword evidence="13" id="KW-0239">DNA-directed DNA polymerase</keyword>
<evidence type="ECO:0000256" key="13">
    <source>
        <dbReference type="ARBA" id="ARBA00022932"/>
    </source>
</evidence>
<keyword evidence="16" id="KW-0862">Zinc</keyword>
<name>Q2R6G3_ORYSJ</name>
<keyword evidence="16" id="KW-0863">Zinc-finger</keyword>
<dbReference type="Pfam" id="PF08284">
    <property type="entry name" value="RVP_2"/>
    <property type="match status" value="1"/>
</dbReference>
<dbReference type="SUPFAM" id="SSF53098">
    <property type="entry name" value="Ribonuclease H-like"/>
    <property type="match status" value="1"/>
</dbReference>
<accession>Q2R6G3</accession>
<dbReference type="InterPro" id="IPR041588">
    <property type="entry name" value="Integrase_H2C2"/>
</dbReference>
<keyword evidence="8" id="KW-0255">Endonuclease</keyword>
<dbReference type="Pfam" id="PF24626">
    <property type="entry name" value="SH3_Tf2-1"/>
    <property type="match status" value="1"/>
</dbReference>
<dbReference type="EMBL" id="AC138195">
    <property type="protein sequence ID" value="AAX96525.1"/>
    <property type="molecule type" value="Genomic_DNA"/>
</dbReference>
<dbReference type="GO" id="GO:0006310">
    <property type="term" value="P:DNA recombination"/>
    <property type="evidence" value="ECO:0007669"/>
    <property type="project" value="UniProtKB-KW"/>
</dbReference>
<feature type="domain" description="Integrase catalytic" evidence="19">
    <location>
        <begin position="1137"/>
        <end position="1300"/>
    </location>
</feature>
<dbReference type="PROSITE" id="PS50158">
    <property type="entry name" value="ZF_CCHC"/>
    <property type="match status" value="1"/>
</dbReference>
<reference evidence="21" key="2">
    <citation type="journal article" date="2008" name="Nucleic Acids Res.">
        <title>The rice annotation project database (RAP-DB): 2008 update.</title>
        <authorList>
            <consortium name="The rice annotation project (RAP)"/>
        </authorList>
    </citation>
    <scope>GENOME REANNOTATION</scope>
    <source>
        <strain evidence="21">cv. Nipponbare</strain>
    </source>
</reference>
<keyword evidence="14" id="KW-0238">DNA-binding</keyword>
<dbReference type="InterPro" id="IPR005162">
    <property type="entry name" value="Retrotrans_gag_dom"/>
</dbReference>
<dbReference type="SUPFAM" id="SSF54160">
    <property type="entry name" value="Chromo domain-like"/>
    <property type="match status" value="1"/>
</dbReference>
<dbReference type="Pfam" id="PF00665">
    <property type="entry name" value="rve"/>
    <property type="match status" value="1"/>
</dbReference>
<feature type="region of interest" description="Disordered" evidence="17">
    <location>
        <begin position="363"/>
        <end position="383"/>
    </location>
</feature>
<keyword evidence="3" id="KW-0808">Transferase</keyword>
<dbReference type="InterPro" id="IPR001584">
    <property type="entry name" value="Integrase_cat-core"/>
</dbReference>
<dbReference type="InterPro" id="IPR001878">
    <property type="entry name" value="Znf_CCHC"/>
</dbReference>
<evidence type="ECO:0000256" key="9">
    <source>
        <dbReference type="ARBA" id="ARBA00022801"/>
    </source>
</evidence>
<keyword evidence="6" id="KW-0479">Metal-binding</keyword>
<dbReference type="GO" id="GO:0003887">
    <property type="term" value="F:DNA-directed DNA polymerase activity"/>
    <property type="evidence" value="ECO:0007669"/>
    <property type="project" value="UniProtKB-KW"/>
</dbReference>
<feature type="domain" description="CCHC-type" evidence="18">
    <location>
        <begin position="452"/>
        <end position="467"/>
    </location>
</feature>
<protein>
    <recommendedName>
        <fullName evidence="1">RNA-directed DNA polymerase</fullName>
        <ecNumber evidence="1">2.7.7.49</ecNumber>
    </recommendedName>
</protein>
<evidence type="ECO:0000256" key="2">
    <source>
        <dbReference type="ARBA" id="ARBA00022670"/>
    </source>
</evidence>
<dbReference type="PANTHER" id="PTHR37984:SF5">
    <property type="entry name" value="PROTEIN NYNRIN-LIKE"/>
    <property type="match status" value="1"/>
</dbReference>
<dbReference type="Gene3D" id="1.10.340.70">
    <property type="match status" value="1"/>
</dbReference>
<organism evidence="20 21">
    <name type="scientific">Oryza sativa subsp. japonica</name>
    <name type="common">Rice</name>
    <dbReference type="NCBI Taxonomy" id="39947"/>
    <lineage>
        <taxon>Eukaryota</taxon>
        <taxon>Viridiplantae</taxon>
        <taxon>Streptophyta</taxon>
        <taxon>Embryophyta</taxon>
        <taxon>Tracheophyta</taxon>
        <taxon>Spermatophyta</taxon>
        <taxon>Magnoliopsida</taxon>
        <taxon>Liliopsida</taxon>
        <taxon>Poales</taxon>
        <taxon>Poaceae</taxon>
        <taxon>BOP clade</taxon>
        <taxon>Oryzoideae</taxon>
        <taxon>Oryzeae</taxon>
        <taxon>Oryzinae</taxon>
        <taxon>Oryza</taxon>
        <taxon>Oryza sativa</taxon>
    </lineage>
</organism>
<dbReference type="InterPro" id="IPR012337">
    <property type="entry name" value="RNaseH-like_sf"/>
</dbReference>
<evidence type="ECO:0000256" key="15">
    <source>
        <dbReference type="ARBA" id="ARBA00023172"/>
    </source>
</evidence>
<dbReference type="SUPFAM" id="SSF56672">
    <property type="entry name" value="DNA/RNA polymerases"/>
    <property type="match status" value="1"/>
</dbReference>
<dbReference type="InterPro" id="IPR056924">
    <property type="entry name" value="SH3_Tf2-1"/>
</dbReference>
<dbReference type="SMART" id="SM00343">
    <property type="entry name" value="ZnF_C2HC"/>
    <property type="match status" value="1"/>
</dbReference>
<dbReference type="PROSITE" id="PS50994">
    <property type="entry name" value="INTEGRASE"/>
    <property type="match status" value="1"/>
</dbReference>
<keyword evidence="7" id="KW-0064">Aspartyl protease</keyword>
<keyword evidence="4" id="KW-0548">Nucleotidyltransferase</keyword>
<keyword evidence="9" id="KW-0378">Hydrolase</keyword>
<dbReference type="CDD" id="cd00303">
    <property type="entry name" value="retropepsin_like"/>
    <property type="match status" value="1"/>
</dbReference>
<evidence type="ECO:0000256" key="17">
    <source>
        <dbReference type="SAM" id="MobiDB-lite"/>
    </source>
</evidence>
<keyword evidence="15" id="KW-0233">DNA recombination</keyword>
<keyword evidence="12" id="KW-0695">RNA-directed DNA polymerase</keyword>
<evidence type="ECO:0000256" key="4">
    <source>
        <dbReference type="ARBA" id="ARBA00022695"/>
    </source>
</evidence>
<evidence type="ECO:0000256" key="8">
    <source>
        <dbReference type="ARBA" id="ARBA00022759"/>
    </source>
</evidence>
<evidence type="ECO:0000313" key="21">
    <source>
        <dbReference type="Proteomes" id="UP000000763"/>
    </source>
</evidence>
<dbReference type="Pfam" id="PF17917">
    <property type="entry name" value="RT_RNaseH"/>
    <property type="match status" value="1"/>
</dbReference>
<dbReference type="InterPro" id="IPR016197">
    <property type="entry name" value="Chromo-like_dom_sf"/>
</dbReference>
<evidence type="ECO:0000256" key="3">
    <source>
        <dbReference type="ARBA" id="ARBA00022679"/>
    </source>
</evidence>
<dbReference type="GO" id="GO:0006508">
    <property type="term" value="P:proteolysis"/>
    <property type="evidence" value="ECO:0007669"/>
    <property type="project" value="UniProtKB-KW"/>
</dbReference>
<dbReference type="PANTHER" id="PTHR37984">
    <property type="entry name" value="PROTEIN CBG26694"/>
    <property type="match status" value="1"/>
</dbReference>
<dbReference type="FunFam" id="3.30.420.10:FF:000032">
    <property type="entry name" value="Retrovirus-related Pol polyprotein from transposon 297-like Protein"/>
    <property type="match status" value="1"/>
</dbReference>
<dbReference type="GO" id="GO:0015074">
    <property type="term" value="P:DNA integration"/>
    <property type="evidence" value="ECO:0007669"/>
    <property type="project" value="UniProtKB-KW"/>
</dbReference>
<dbReference type="EC" id="2.7.7.49" evidence="1"/>
<dbReference type="GO" id="GO:0004190">
    <property type="term" value="F:aspartic-type endopeptidase activity"/>
    <property type="evidence" value="ECO:0007669"/>
    <property type="project" value="UniProtKB-KW"/>
</dbReference>
<keyword evidence="10" id="KW-0460">Magnesium</keyword>
<dbReference type="CDD" id="cd09274">
    <property type="entry name" value="RNase_HI_RT_Ty3"/>
    <property type="match status" value="1"/>
</dbReference>
<sequence length="1506" mass="172527">MAGCECMVLLVAPIAVKDRFTGNPGRLTVLTTSGSGCFTAFNYCFEMPSLCKRTPSFLWLYPASYLLFWYDLLSTVGSTQSCSLSPTPELKFFSVGAVSERFVACGLVGGRYHVSVMEIRNGSRDSNNASGSEEPINGARANSASDNSPSPPPENPTIAQVLDNQTQMMTMMMQQMQQQYHQVLQQVQQQEQQQQQNLQFGPPPPQSKLLEFLRVKPPTFSSTTNPIEAHDWLHAIEKKLNLLQCNEQEKVAFATHQLQGPASVWWDNYMVPEGIVAQKKREFRSLQQGTRTVIEYLHEFNRLARYTPEDVRTDDGRQEKFLSGLDDELTNQLISRDYEDFEKLVDKAIRQEEHCNKINRKRKATQFRTPQGKSQKPRFTMGHHGGPSTMIIRQHRPYHPGSFNKNHHSGSHNNREQHSLNPTPSSLKILAQSVQPALPERPKRLGEKPELCFNCNKPGHTVGKCPKPRRAGPKFVQARVNHASAEEAQSAPEVILGTFPVNSTPTVILFDSGATHSFISKRFAGAHELSLVKLKIPMRVHTPRGGMTTTHYCPSMTVEIQGLIFPANLILLESKDLDVILGMDWLTRHKGVIDCASRTIKLTNAKGEVVIFQSPVPQKLGISLNQAAGEEQEVAVEKTTKKLEDIPIVREYPEVFPDDLITMPPKRDIEFRIDLVPGTAPIHKRPYRMGANELAEVKKQVDEQLQKGYIRPSTSPWGAPVIFVEKKDKTKRMCVDYRALNEVTIKNKYPLPRIDDLFDQLKGATVFSKIDLRLGYHQLRMREEDIPKTAFITRYVFLDKFVMVFIDDILIYSKSEEEHEQHLRLVLEKLKEHQLYAKFSKCDFWLKEVQFLSHIVNAQGVAVDLANVESVTKWTPPRTVTQDGKVVSYASRQLRPHEGNYPTHDLELAAVVHALKIWQHYLIGNRCEVYTDHKSLKYIFTQPDLNLRQRRWLELIKDYDMGIHYHPGKANVVADALSRKNYCNVAWVEQLCCEVQRDLEHLNLGIVEHGFVVALEAQPTLVEQVRIAQASDPEIAELKKNMRVGKARGFVEDEQGTIWMGERLCVPENKELKDLILTEAHQTQYSIHPGSTKMYQDLKEKFWWVSMRREIAEFVALCDVCQRVKAEHQRPAGLLQPLQIPEWKWEEIGMDFITGLPRTSSGHDSIWVVVDRLTKVAHFIPVHTTYSGKKLAELYLARIMCLHGVPKKIVSDRGSQFTSKIWQKLQEELGTRLNFSTTYHPQTYGQTERVNQILEDMLRACALDFGGAWDKSLPYAEFSYNNSYQASLQMAPFEALYGRRCRTPLFWDQTGECQLFGTKVLNEAEEKVSAVRERLRIAQSRQKSYADNRRRELAFETGDYVYLRITPLRGVHRFQTKGKLAPRFVGPYRILERRGEVAYQLELPSNMLGIHNVFHVSQLKKCLRVPEEQVSPDHIEIQEDLTYVEKPTRILETSERRTRNKVIRLCKIQWSHHSEEEATWEREDELKAAHPHLFTSSSESRGRDSV</sequence>
<dbReference type="InterPro" id="IPR036397">
    <property type="entry name" value="RNaseH_sf"/>
</dbReference>